<evidence type="ECO:0000313" key="2">
    <source>
        <dbReference type="EMBL" id="KAJ0197527.1"/>
    </source>
</evidence>
<evidence type="ECO:0000256" key="1">
    <source>
        <dbReference type="SAM" id="SignalP"/>
    </source>
</evidence>
<accession>A0A9R1V038</accession>
<dbReference type="Proteomes" id="UP000235145">
    <property type="component" value="Unassembled WGS sequence"/>
</dbReference>
<dbReference type="AlphaFoldDB" id="A0A9R1V038"/>
<keyword evidence="1" id="KW-0732">Signal</keyword>
<feature type="chain" id="PRO_5040451045" evidence="1">
    <location>
        <begin position="21"/>
        <end position="119"/>
    </location>
</feature>
<dbReference type="EMBL" id="NBSK02000007">
    <property type="protein sequence ID" value="KAJ0197527.1"/>
    <property type="molecule type" value="Genomic_DNA"/>
</dbReference>
<reference evidence="2 3" key="1">
    <citation type="journal article" date="2017" name="Nat. Commun.">
        <title>Genome assembly with in vitro proximity ligation data and whole-genome triplication in lettuce.</title>
        <authorList>
            <person name="Reyes-Chin-Wo S."/>
            <person name="Wang Z."/>
            <person name="Yang X."/>
            <person name="Kozik A."/>
            <person name="Arikit S."/>
            <person name="Song C."/>
            <person name="Xia L."/>
            <person name="Froenicke L."/>
            <person name="Lavelle D.O."/>
            <person name="Truco M.J."/>
            <person name="Xia R."/>
            <person name="Zhu S."/>
            <person name="Xu C."/>
            <person name="Xu H."/>
            <person name="Xu X."/>
            <person name="Cox K."/>
            <person name="Korf I."/>
            <person name="Meyers B.C."/>
            <person name="Michelmore R.W."/>
        </authorList>
    </citation>
    <scope>NUCLEOTIDE SEQUENCE [LARGE SCALE GENOMIC DNA]</scope>
    <source>
        <strain evidence="3">cv. Salinas</strain>
        <tissue evidence="2">Seedlings</tissue>
    </source>
</reference>
<gene>
    <name evidence="2" type="ORF">LSAT_V11C700350450</name>
</gene>
<protein>
    <submittedName>
        <fullName evidence="2">Uncharacterized protein</fullName>
    </submittedName>
</protein>
<organism evidence="2 3">
    <name type="scientific">Lactuca sativa</name>
    <name type="common">Garden lettuce</name>
    <dbReference type="NCBI Taxonomy" id="4236"/>
    <lineage>
        <taxon>Eukaryota</taxon>
        <taxon>Viridiplantae</taxon>
        <taxon>Streptophyta</taxon>
        <taxon>Embryophyta</taxon>
        <taxon>Tracheophyta</taxon>
        <taxon>Spermatophyta</taxon>
        <taxon>Magnoliopsida</taxon>
        <taxon>eudicotyledons</taxon>
        <taxon>Gunneridae</taxon>
        <taxon>Pentapetalae</taxon>
        <taxon>asterids</taxon>
        <taxon>campanulids</taxon>
        <taxon>Asterales</taxon>
        <taxon>Asteraceae</taxon>
        <taxon>Cichorioideae</taxon>
        <taxon>Cichorieae</taxon>
        <taxon>Lactucinae</taxon>
        <taxon>Lactuca</taxon>
    </lineage>
</organism>
<comment type="caution">
    <text evidence="2">The sequence shown here is derived from an EMBL/GenBank/DDBJ whole genome shotgun (WGS) entry which is preliminary data.</text>
</comment>
<proteinExistence type="predicted"/>
<sequence>MLHLLKLAYILDINLTLIPANLIPKTWKTVDPNVISDLEKQRELRREHEELCVGHINNLLSDRIYDCYVSVKDPIELWSTLNLSKRQMRKVLTSTLCISTYSFKWMMINLSWSKCMNSK</sequence>
<feature type="signal peptide" evidence="1">
    <location>
        <begin position="1"/>
        <end position="20"/>
    </location>
</feature>
<keyword evidence="3" id="KW-1185">Reference proteome</keyword>
<evidence type="ECO:0000313" key="3">
    <source>
        <dbReference type="Proteomes" id="UP000235145"/>
    </source>
</evidence>
<name>A0A9R1V038_LACSA</name>